<accession>A0A7H4LIA0</accession>
<gene>
    <name evidence="2" type="ORF">CAMPLR22A2D_LOCUS2949</name>
</gene>
<keyword evidence="1" id="KW-0175">Coiled coil</keyword>
<evidence type="ECO:0000256" key="1">
    <source>
        <dbReference type="SAM" id="Coils"/>
    </source>
</evidence>
<dbReference type="AlphaFoldDB" id="A0A7H4LIA0"/>
<organism evidence="2 3">
    <name type="scientific">Triticum aestivum</name>
    <name type="common">Wheat</name>
    <dbReference type="NCBI Taxonomy" id="4565"/>
    <lineage>
        <taxon>Eukaryota</taxon>
        <taxon>Viridiplantae</taxon>
        <taxon>Streptophyta</taxon>
        <taxon>Embryophyta</taxon>
        <taxon>Tracheophyta</taxon>
        <taxon>Spermatophyta</taxon>
        <taxon>Magnoliopsida</taxon>
        <taxon>Liliopsida</taxon>
        <taxon>Poales</taxon>
        <taxon>Poaceae</taxon>
        <taxon>BOP clade</taxon>
        <taxon>Pooideae</taxon>
        <taxon>Triticodae</taxon>
        <taxon>Triticeae</taxon>
        <taxon>Triticinae</taxon>
        <taxon>Triticum</taxon>
    </lineage>
</organism>
<proteinExistence type="predicted"/>
<sequence length="245" mass="28004">MADARIKFMQPDEDTPFGRHLKEVTNYLNIGIPSFTGTYNATLPEEERWMIQVQVPGRTFTPVTEPIELSFDAPTWSLGKSMAAHITMECIVEVYLNDLKDTIYQICGRRHEQWEMISTRKDRSIAAFIQELNQHIRRQENQMCTCMTDLKKAMTRITELEEELKATREDYMEEIVALVEKNGDLTKKLGVFMGDPAPGGEDDSSTCPENYIIIDDTDSDPDDSDDDYVDEAGADIMESSTDQFF</sequence>
<name>A0A7H4LIA0_WHEAT</name>
<protein>
    <submittedName>
        <fullName evidence="2">Uncharacterized protein</fullName>
    </submittedName>
</protein>
<dbReference type="Proteomes" id="UP000280104">
    <property type="component" value="Chromosome II"/>
</dbReference>
<evidence type="ECO:0000313" key="3">
    <source>
        <dbReference type="Proteomes" id="UP000280104"/>
    </source>
</evidence>
<reference evidence="2 3" key="1">
    <citation type="submission" date="2018-05" db="EMBL/GenBank/DDBJ databases">
        <authorList>
            <person name="Thind KAUR A."/>
        </authorList>
    </citation>
    <scope>NUCLEOTIDE SEQUENCE [LARGE SCALE GENOMIC DNA]</scope>
</reference>
<evidence type="ECO:0000313" key="2">
    <source>
        <dbReference type="EMBL" id="SPT18338.1"/>
    </source>
</evidence>
<dbReference type="EMBL" id="LS480641">
    <property type="protein sequence ID" value="SPT18338.1"/>
    <property type="molecule type" value="Genomic_DNA"/>
</dbReference>
<feature type="coiled-coil region" evidence="1">
    <location>
        <begin position="150"/>
        <end position="181"/>
    </location>
</feature>